<dbReference type="Pfam" id="PF07470">
    <property type="entry name" value="Glyco_hydro_88"/>
    <property type="match status" value="1"/>
</dbReference>
<dbReference type="EMBL" id="DVKT01000006">
    <property type="protein sequence ID" value="HIT38651.1"/>
    <property type="molecule type" value="Genomic_DNA"/>
</dbReference>
<dbReference type="PANTHER" id="PTHR33886:SF8">
    <property type="entry name" value="UNSATURATED RHAMNOGALACTURONAN HYDROLASE (EUROFUNG)"/>
    <property type="match status" value="1"/>
</dbReference>
<dbReference type="Gene3D" id="1.50.10.10">
    <property type="match status" value="1"/>
</dbReference>
<gene>
    <name evidence="2" type="ORF">IAD06_01240</name>
</gene>
<organism evidence="2 3">
    <name type="scientific">Candidatus Caccoplasma intestinavium</name>
    <dbReference type="NCBI Taxonomy" id="2840716"/>
    <lineage>
        <taxon>Bacteria</taxon>
        <taxon>Pseudomonadati</taxon>
        <taxon>Bacteroidota</taxon>
        <taxon>Bacteroidia</taxon>
        <taxon>Bacteroidales</taxon>
        <taxon>Bacteroidaceae</taxon>
        <taxon>Bacteroidaceae incertae sedis</taxon>
        <taxon>Candidatus Caccoplasma</taxon>
    </lineage>
</organism>
<dbReference type="SUPFAM" id="SSF48208">
    <property type="entry name" value="Six-hairpin glycosidases"/>
    <property type="match status" value="1"/>
</dbReference>
<reference evidence="2" key="2">
    <citation type="journal article" date="2021" name="PeerJ">
        <title>Extensive microbial diversity within the chicken gut microbiome revealed by metagenomics and culture.</title>
        <authorList>
            <person name="Gilroy R."/>
            <person name="Ravi A."/>
            <person name="Getino M."/>
            <person name="Pursley I."/>
            <person name="Horton D.L."/>
            <person name="Alikhan N.F."/>
            <person name="Baker D."/>
            <person name="Gharbi K."/>
            <person name="Hall N."/>
            <person name="Watson M."/>
            <person name="Adriaenssens E.M."/>
            <person name="Foster-Nyarko E."/>
            <person name="Jarju S."/>
            <person name="Secka A."/>
            <person name="Antonio M."/>
            <person name="Oren A."/>
            <person name="Chaudhuri R.R."/>
            <person name="La Ragione R."/>
            <person name="Hildebrand F."/>
            <person name="Pallen M.J."/>
        </authorList>
    </citation>
    <scope>NUCLEOTIDE SEQUENCE</scope>
    <source>
        <strain evidence="2">21143</strain>
    </source>
</reference>
<keyword evidence="1 2" id="KW-0378">Hydrolase</keyword>
<dbReference type="InterPro" id="IPR010905">
    <property type="entry name" value="Glyco_hydro_88"/>
</dbReference>
<dbReference type="Proteomes" id="UP000886722">
    <property type="component" value="Unassembled WGS sequence"/>
</dbReference>
<dbReference type="AlphaFoldDB" id="A0A9D1KCX9"/>
<dbReference type="InterPro" id="IPR012341">
    <property type="entry name" value="6hp_glycosidase-like_sf"/>
</dbReference>
<protein>
    <submittedName>
        <fullName evidence="2">Glycoside hydrolase family 88 protein</fullName>
    </submittedName>
</protein>
<dbReference type="PROSITE" id="PS51257">
    <property type="entry name" value="PROKAR_LIPOPROTEIN"/>
    <property type="match status" value="1"/>
</dbReference>
<evidence type="ECO:0000256" key="1">
    <source>
        <dbReference type="ARBA" id="ARBA00022801"/>
    </source>
</evidence>
<dbReference type="GO" id="GO:0016787">
    <property type="term" value="F:hydrolase activity"/>
    <property type="evidence" value="ECO:0007669"/>
    <property type="project" value="UniProtKB-KW"/>
</dbReference>
<evidence type="ECO:0000313" key="2">
    <source>
        <dbReference type="EMBL" id="HIT38651.1"/>
    </source>
</evidence>
<name>A0A9D1KCX9_9BACT</name>
<comment type="caution">
    <text evidence="2">The sequence shown here is derived from an EMBL/GenBank/DDBJ whole genome shotgun (WGS) entry which is preliminary data.</text>
</comment>
<proteinExistence type="predicted"/>
<dbReference type="InterPro" id="IPR008928">
    <property type="entry name" value="6-hairpin_glycosidase_sf"/>
</dbReference>
<dbReference type="PANTHER" id="PTHR33886">
    <property type="entry name" value="UNSATURATED RHAMNOGALACTURONAN HYDROLASE (EUROFUNG)"/>
    <property type="match status" value="1"/>
</dbReference>
<evidence type="ECO:0000313" key="3">
    <source>
        <dbReference type="Proteomes" id="UP000886722"/>
    </source>
</evidence>
<accession>A0A9D1KCX9</accession>
<dbReference type="GO" id="GO:0005975">
    <property type="term" value="P:carbohydrate metabolic process"/>
    <property type="evidence" value="ECO:0007669"/>
    <property type="project" value="InterPro"/>
</dbReference>
<reference evidence="2" key="1">
    <citation type="submission" date="2020-10" db="EMBL/GenBank/DDBJ databases">
        <authorList>
            <person name="Gilroy R."/>
        </authorList>
    </citation>
    <scope>NUCLEOTIDE SEQUENCE</scope>
    <source>
        <strain evidence="2">21143</strain>
    </source>
</reference>
<dbReference type="InterPro" id="IPR052043">
    <property type="entry name" value="PolySaccharide_Degr_Enz"/>
</dbReference>
<sequence>MKKTFKILLFTTLALGCCGSIDAKKKQKFDVNPDLPMSIRMAQSEIIRNPEGWMLDFSQKLKWNYCHGLECQSFLDVYDHYKGEKKYAKAVAPFYTYVKDYADTIINENGIIYGYKKTNYNLDHVNSGKILFRLYDREKDPRYKIAMDTLRAQLASQPRTSEGGFWHKKVYPFQMWLDGLYMGEPYYAEYTATFDADNTQAYADIVNQFLLVAKRTYDKETGLYRHAWDEIKALPWSDKSGRAPHVWGRALGWYMMAIVDVLDYLPESQPGRDKMITILQNIVKNLAKYQDPKTGAWCQVIDQTGREGNYLEMSCTPMYAYAIAKGVRKGYLDPSALEMAKKAYQGILDNFIKVDEKGLVSLTNVCGVAGLGGKPYRDGSFDYYVNEIVRDNDPKGVAPFIMLCLEMNN</sequence>